<sequence length="653" mass="67749">MTGPGRVPAVARIGAPTADGAGRSPRATSAAAEYLRLVLDDAAAIEFEGPLVRARAAGADAGTLAELEGVRLLALQVRAAFAARRRRESELSALFDTASDLATLRGVDSVLTAIVRRARQLLGTDVSYLTLNDDARGNTYMRVTDGSVSARFQALRLPMGAGLGGLVAQTAAPYATASYFTDPRFHHTDEIDDGVREEGLVAILGVPLIRGSQVIGVLYAADRTERAFDRSEVALLGSLAAHAAIAIDNARLLEETRTALEELSAATRELRAHTESVERAAGAHDRFIGVVLRGGGVEGVAAAVTEALGGRITVLDEEGRPTAGDDGAAALPPDPAGALALARSTGRTVRDGEWWTAAVTVGSDLLGGLVLRQAADLSDADQRILERAALVTALLLLIRRTASEAEGRVRGELVDELLTVPLRDPDGLRERARRLGADLDRPLAVVAVRVDERCRGRALAAATHLAATRGGLAGTQDGRVVLCLPDLAAADAAALVRREVAAAVGRPVTAGGAGPVHGPAAVAGACAEAGRCASTLEALGRAGESASADELGFVGLLVGEGRDVPGFVAATLAPVLDYDARRGTDLVATLRAWFDTGGSPARAAEVLTVHVNTVTQRLDRVGRLLGRDWSAPDRALELQLALRLHRLTTAGGG</sequence>
<dbReference type="InterPro" id="IPR003018">
    <property type="entry name" value="GAF"/>
</dbReference>
<dbReference type="Pfam" id="PF13556">
    <property type="entry name" value="HTH_30"/>
    <property type="match status" value="1"/>
</dbReference>
<dbReference type="Gene3D" id="1.10.10.2840">
    <property type="entry name" value="PucR C-terminal helix-turn-helix domain"/>
    <property type="match status" value="1"/>
</dbReference>
<reference evidence="4" key="1">
    <citation type="submission" date="2016-10" db="EMBL/GenBank/DDBJ databases">
        <authorList>
            <person name="Varghese N."/>
            <person name="Submissions S."/>
        </authorList>
    </citation>
    <scope>NUCLEOTIDE SEQUENCE [LARGE SCALE GENOMIC DNA]</scope>
    <source>
        <strain evidence="4">DSM 44208</strain>
    </source>
</reference>
<dbReference type="InterPro" id="IPR042070">
    <property type="entry name" value="PucR_C-HTH_sf"/>
</dbReference>
<organism evidence="3 4">
    <name type="scientific">Geodermatophilus dictyosporus</name>
    <dbReference type="NCBI Taxonomy" id="1523247"/>
    <lineage>
        <taxon>Bacteria</taxon>
        <taxon>Bacillati</taxon>
        <taxon>Actinomycetota</taxon>
        <taxon>Actinomycetes</taxon>
        <taxon>Geodermatophilales</taxon>
        <taxon>Geodermatophilaceae</taxon>
        <taxon>Geodermatophilus</taxon>
    </lineage>
</organism>
<feature type="domain" description="GAF" evidence="2">
    <location>
        <begin position="106"/>
        <end position="257"/>
    </location>
</feature>
<protein>
    <submittedName>
        <fullName evidence="3">Transcriptional regulator, CdaR family</fullName>
    </submittedName>
</protein>
<evidence type="ECO:0000256" key="1">
    <source>
        <dbReference type="ARBA" id="ARBA00006754"/>
    </source>
</evidence>
<dbReference type="STRING" id="1523247.SAMN05660464_0498"/>
<accession>A0A1I5V2I9</accession>
<dbReference type="AlphaFoldDB" id="A0A1I5V2I9"/>
<dbReference type="EMBL" id="FOWQ01000012">
    <property type="protein sequence ID" value="SFQ01708.1"/>
    <property type="molecule type" value="Genomic_DNA"/>
</dbReference>
<gene>
    <name evidence="3" type="ORF">SAMN05660464_0498</name>
</gene>
<dbReference type="InterPro" id="IPR025736">
    <property type="entry name" value="PucR_C-HTH_dom"/>
</dbReference>
<dbReference type="SUPFAM" id="SSF55781">
    <property type="entry name" value="GAF domain-like"/>
    <property type="match status" value="1"/>
</dbReference>
<evidence type="ECO:0000259" key="2">
    <source>
        <dbReference type="SMART" id="SM00065"/>
    </source>
</evidence>
<dbReference type="OrthoDB" id="8026818at2"/>
<keyword evidence="4" id="KW-1185">Reference proteome</keyword>
<evidence type="ECO:0000313" key="3">
    <source>
        <dbReference type="EMBL" id="SFQ01708.1"/>
    </source>
</evidence>
<dbReference type="InterPro" id="IPR029016">
    <property type="entry name" value="GAF-like_dom_sf"/>
</dbReference>
<dbReference type="Pfam" id="PF17853">
    <property type="entry name" value="GGDEF_2"/>
    <property type="match status" value="1"/>
</dbReference>
<dbReference type="Pfam" id="PF01590">
    <property type="entry name" value="GAF"/>
    <property type="match status" value="1"/>
</dbReference>
<dbReference type="PANTHER" id="PTHR33744">
    <property type="entry name" value="CARBOHYDRATE DIACID REGULATOR"/>
    <property type="match status" value="1"/>
</dbReference>
<dbReference type="Proteomes" id="UP000198857">
    <property type="component" value="Unassembled WGS sequence"/>
</dbReference>
<name>A0A1I5V2I9_9ACTN</name>
<dbReference type="Gene3D" id="3.30.450.40">
    <property type="match status" value="1"/>
</dbReference>
<dbReference type="InterPro" id="IPR051448">
    <property type="entry name" value="CdaR-like_regulators"/>
</dbReference>
<comment type="similarity">
    <text evidence="1">Belongs to the CdaR family.</text>
</comment>
<dbReference type="InterPro" id="IPR041522">
    <property type="entry name" value="CdaR_GGDEF"/>
</dbReference>
<dbReference type="PANTHER" id="PTHR33744:SF1">
    <property type="entry name" value="DNA-BINDING TRANSCRIPTIONAL ACTIVATOR ADER"/>
    <property type="match status" value="1"/>
</dbReference>
<evidence type="ECO:0000313" key="4">
    <source>
        <dbReference type="Proteomes" id="UP000198857"/>
    </source>
</evidence>
<proteinExistence type="inferred from homology"/>
<dbReference type="SMART" id="SM00065">
    <property type="entry name" value="GAF"/>
    <property type="match status" value="1"/>
</dbReference>